<reference evidence="2" key="1">
    <citation type="journal article" date="2019" name="Int. J. Syst. Evol. Microbiol.">
        <title>The Global Catalogue of Microorganisms (GCM) 10K type strain sequencing project: providing services to taxonomists for standard genome sequencing and annotation.</title>
        <authorList>
            <consortium name="The Broad Institute Genomics Platform"/>
            <consortium name="The Broad Institute Genome Sequencing Center for Infectious Disease"/>
            <person name="Wu L."/>
            <person name="Ma J."/>
        </authorList>
    </citation>
    <scope>NUCLEOTIDE SEQUENCE [LARGE SCALE GENOMIC DNA]</scope>
    <source>
        <strain evidence="2">KCTC 32255</strain>
    </source>
</reference>
<dbReference type="GO" id="GO:0016301">
    <property type="term" value="F:kinase activity"/>
    <property type="evidence" value="ECO:0007669"/>
    <property type="project" value="UniProtKB-KW"/>
</dbReference>
<organism evidence="1 2">
    <name type="scientific">Haloechinothrix salitolerans</name>
    <dbReference type="NCBI Taxonomy" id="926830"/>
    <lineage>
        <taxon>Bacteria</taxon>
        <taxon>Bacillati</taxon>
        <taxon>Actinomycetota</taxon>
        <taxon>Actinomycetes</taxon>
        <taxon>Pseudonocardiales</taxon>
        <taxon>Pseudonocardiaceae</taxon>
        <taxon>Haloechinothrix</taxon>
    </lineage>
</organism>
<dbReference type="Gene3D" id="3.40.50.300">
    <property type="entry name" value="P-loop containing nucleotide triphosphate hydrolases"/>
    <property type="match status" value="1"/>
</dbReference>
<dbReference type="NCBIfam" id="NF005255">
    <property type="entry name" value="PRK06762.2-2"/>
    <property type="match status" value="1"/>
</dbReference>
<keyword evidence="1" id="KW-0808">Transferase</keyword>
<sequence length="188" mass="21514">MSSRSPVGTEDTRLVVLRGPSGSGKSSTAHRLRAHLGRSVAVVEQDYLRRIVLKEKDVPGGHNIALIDQTVRFALNRGWNVICEGIMHAERYAGMLNRLRRDHRGRTVFYYFDLSWEETLRRHETRPQSHEFGHDDMRKWYRAADQLGFAEEHGIRQESSLDETANRILCEVFGGGAVSQRSEARARL</sequence>
<keyword evidence="2" id="KW-1185">Reference proteome</keyword>
<dbReference type="RefSeq" id="WP_345395102.1">
    <property type="nucleotide sequence ID" value="NZ_BAABLA010000022.1"/>
</dbReference>
<dbReference type="SUPFAM" id="SSF52540">
    <property type="entry name" value="P-loop containing nucleoside triphosphate hydrolases"/>
    <property type="match status" value="1"/>
</dbReference>
<dbReference type="Proteomes" id="UP001596337">
    <property type="component" value="Unassembled WGS sequence"/>
</dbReference>
<comment type="caution">
    <text evidence="1">The sequence shown here is derived from an EMBL/GenBank/DDBJ whole genome shotgun (WGS) entry which is preliminary data.</text>
</comment>
<proteinExistence type="predicted"/>
<dbReference type="InterPro" id="IPR027417">
    <property type="entry name" value="P-loop_NTPase"/>
</dbReference>
<name>A0ABW2BXE0_9PSEU</name>
<dbReference type="EMBL" id="JBHSXX010000001">
    <property type="protein sequence ID" value="MFC6867169.1"/>
    <property type="molecule type" value="Genomic_DNA"/>
</dbReference>
<gene>
    <name evidence="1" type="ORF">ACFQGD_08410</name>
</gene>
<protein>
    <submittedName>
        <fullName evidence="1">Kinase</fullName>
    </submittedName>
</protein>
<dbReference type="Pfam" id="PF13671">
    <property type="entry name" value="AAA_33"/>
    <property type="match status" value="1"/>
</dbReference>
<accession>A0ABW2BXE0</accession>
<evidence type="ECO:0000313" key="1">
    <source>
        <dbReference type="EMBL" id="MFC6867169.1"/>
    </source>
</evidence>
<evidence type="ECO:0000313" key="2">
    <source>
        <dbReference type="Proteomes" id="UP001596337"/>
    </source>
</evidence>
<keyword evidence="1" id="KW-0418">Kinase</keyword>